<evidence type="ECO:0000313" key="9">
    <source>
        <dbReference type="RefSeq" id="XP_013073905.2"/>
    </source>
</evidence>
<gene>
    <name evidence="9" type="primary">LOC106060538</name>
</gene>
<dbReference type="PROSITE" id="PS50102">
    <property type="entry name" value="RRM"/>
    <property type="match status" value="4"/>
</dbReference>
<evidence type="ECO:0000256" key="2">
    <source>
        <dbReference type="ARBA" id="ARBA00022737"/>
    </source>
</evidence>
<keyword evidence="4" id="KW-0539">Nucleus</keyword>
<feature type="compositionally biased region" description="Acidic residues" evidence="6">
    <location>
        <begin position="245"/>
        <end position="264"/>
    </location>
</feature>
<dbReference type="GeneID" id="106060538"/>
<evidence type="ECO:0000256" key="5">
    <source>
        <dbReference type="PROSITE-ProRule" id="PRU00176"/>
    </source>
</evidence>
<proteinExistence type="predicted"/>
<sequence length="807" mass="91334">MADPSTKQEERHGKTLFIRNLPYTSTNEKLEKIFSDIGPIKTCFVVKDKESGKCRGFGYVKFTLLEDAEKALKTIKKVEGRNVHIVYANKKEKKKRFGLPKENEENKQADESSAHVEDKKQSKAKNTFKKKLVVKPQKGEKQPVNPLNEGKRARLIIRNLSFKCSPEDLKKECEKYGTVLDVHIPKKSTGIKLGFGFVQFANKTQAGMAVKEMNGKSINGRVVAVDWTLPKDKFIANRTIKQVEKEEEEKQSDEEDSMEVDEEVNEKKNNGVPSQKTSSENEEESSEENEEEESKDGASEEDDDNNDYEDSDDNEDSEDDDEELDDDKEESEDDSEDSDDDNENSEDDDEDSEEDEDDKDVAKKSKAMDRESDVTEGRTVFVRNLPFNTAENELEDFFSQFGDVNYARIVYDHSTGLSRGSAFIQFSTKESADDCIKAAEDSVKGGLSVGERQLVVTLAVSRQQASQLIQKKEEKKAEPKDSRNLYLAREGLIREGTEAAKDVPPADMAMRSKIAAANRAKLKDQNIFVSSTRLCVHNIPATVTDQRLRKIVYQAAGDRSAKVTECRIMRDLNRLNSQGVGKSRGYAFCAFNKHEHALKALHHLNNNKEIFGDKKRPIVEFSLENRKALEIKQKRIEKSQAKCKQVEASLNRKSPGAPKGKSGGPQGKAHGTFQAKTPRASPAVMTKTDGESKKKWKRKNKQKLWKDTRPLDTMKSQDKVARAMHKGPLGLPSHFGPKQRHKKRPASQGREHGPKSNKKFKKEPRKQFVQGTNKTPKMKTFNKKKQFDEFDKMVANYKQKIVAGFKS</sequence>
<dbReference type="CDD" id="cd12413">
    <property type="entry name" value="RRM1_RBM28_like"/>
    <property type="match status" value="1"/>
</dbReference>
<dbReference type="RefSeq" id="XP_013073905.2">
    <property type="nucleotide sequence ID" value="XM_013218451.2"/>
</dbReference>
<dbReference type="Gene3D" id="3.30.70.330">
    <property type="match status" value="4"/>
</dbReference>
<evidence type="ECO:0000256" key="3">
    <source>
        <dbReference type="ARBA" id="ARBA00022884"/>
    </source>
</evidence>
<dbReference type="InterPro" id="IPR051945">
    <property type="entry name" value="RRM_MRD1_RNA_proc_ribogen"/>
</dbReference>
<keyword evidence="2" id="KW-0677">Repeat</keyword>
<dbReference type="InterPro" id="IPR012677">
    <property type="entry name" value="Nucleotide-bd_a/b_plait_sf"/>
</dbReference>
<dbReference type="OrthoDB" id="3945418at2759"/>
<dbReference type="SUPFAM" id="SSF54928">
    <property type="entry name" value="RNA-binding domain, RBD"/>
    <property type="match status" value="4"/>
</dbReference>
<name>A0A9U8E5V8_BIOGL</name>
<dbReference type="SMART" id="SM00360">
    <property type="entry name" value="RRM"/>
    <property type="match status" value="4"/>
</dbReference>
<evidence type="ECO:0000313" key="8">
    <source>
        <dbReference type="Proteomes" id="UP001165740"/>
    </source>
</evidence>
<protein>
    <submittedName>
        <fullName evidence="9">RNA-binding protein 28-like</fullName>
    </submittedName>
</protein>
<organism evidence="8 9">
    <name type="scientific">Biomphalaria glabrata</name>
    <name type="common">Bloodfluke planorb</name>
    <name type="synonym">Freshwater snail</name>
    <dbReference type="NCBI Taxonomy" id="6526"/>
    <lineage>
        <taxon>Eukaryota</taxon>
        <taxon>Metazoa</taxon>
        <taxon>Spiralia</taxon>
        <taxon>Lophotrochozoa</taxon>
        <taxon>Mollusca</taxon>
        <taxon>Gastropoda</taxon>
        <taxon>Heterobranchia</taxon>
        <taxon>Euthyneura</taxon>
        <taxon>Panpulmonata</taxon>
        <taxon>Hygrophila</taxon>
        <taxon>Lymnaeoidea</taxon>
        <taxon>Planorbidae</taxon>
        <taxon>Biomphalaria</taxon>
    </lineage>
</organism>
<dbReference type="InterPro" id="IPR000504">
    <property type="entry name" value="RRM_dom"/>
</dbReference>
<dbReference type="SMART" id="SM00361">
    <property type="entry name" value="RRM_1"/>
    <property type="match status" value="3"/>
</dbReference>
<dbReference type="InterPro" id="IPR003954">
    <property type="entry name" value="RRM_euk-type"/>
</dbReference>
<keyword evidence="8" id="KW-1185">Reference proteome</keyword>
<feature type="compositionally biased region" description="Basic and acidic residues" evidence="6">
    <location>
        <begin position="704"/>
        <end position="721"/>
    </location>
</feature>
<dbReference type="Proteomes" id="UP001165740">
    <property type="component" value="Chromosome 6"/>
</dbReference>
<feature type="domain" description="RRM" evidence="7">
    <location>
        <begin position="14"/>
        <end position="90"/>
    </location>
</feature>
<dbReference type="PANTHER" id="PTHR48039:SF5">
    <property type="entry name" value="RNA-BINDING PROTEIN 28"/>
    <property type="match status" value="1"/>
</dbReference>
<dbReference type="KEGG" id="bgt:106060538"/>
<dbReference type="CDD" id="cd12416">
    <property type="entry name" value="RRM4_RBM28_like"/>
    <property type="match status" value="1"/>
</dbReference>
<feature type="compositionally biased region" description="Basic residues" evidence="6">
    <location>
        <begin position="694"/>
        <end position="703"/>
    </location>
</feature>
<feature type="domain" description="RRM" evidence="7">
    <location>
        <begin position="532"/>
        <end position="624"/>
    </location>
</feature>
<evidence type="ECO:0000256" key="4">
    <source>
        <dbReference type="ARBA" id="ARBA00023242"/>
    </source>
</evidence>
<comment type="subcellular location">
    <subcellularLocation>
        <location evidence="1">Nucleus</location>
    </subcellularLocation>
</comment>
<dbReference type="CDD" id="cd12414">
    <property type="entry name" value="RRM2_RBM28_like"/>
    <property type="match status" value="1"/>
</dbReference>
<dbReference type="FunFam" id="3.30.70.330:FF:000182">
    <property type="entry name" value="RNA-binding motif protein 28"/>
    <property type="match status" value="1"/>
</dbReference>
<feature type="compositionally biased region" description="Acidic residues" evidence="6">
    <location>
        <begin position="280"/>
        <end position="359"/>
    </location>
</feature>
<keyword evidence="3 5" id="KW-0694">RNA-binding</keyword>
<feature type="domain" description="RRM" evidence="7">
    <location>
        <begin position="378"/>
        <end position="461"/>
    </location>
</feature>
<feature type="domain" description="RRM" evidence="7">
    <location>
        <begin position="153"/>
        <end position="230"/>
    </location>
</feature>
<feature type="region of interest" description="Disordered" evidence="6">
    <location>
        <begin position="243"/>
        <end position="375"/>
    </location>
</feature>
<evidence type="ECO:0000259" key="7">
    <source>
        <dbReference type="PROSITE" id="PS50102"/>
    </source>
</evidence>
<dbReference type="GO" id="GO:0005730">
    <property type="term" value="C:nucleolus"/>
    <property type="evidence" value="ECO:0007669"/>
    <property type="project" value="TreeGrafter"/>
</dbReference>
<dbReference type="CDD" id="cd12415">
    <property type="entry name" value="RRM3_RBM28_like"/>
    <property type="match status" value="1"/>
</dbReference>
<feature type="compositionally biased region" description="Basic and acidic residues" evidence="6">
    <location>
        <begin position="99"/>
        <end position="121"/>
    </location>
</feature>
<feature type="region of interest" description="Disordered" evidence="6">
    <location>
        <begin position="636"/>
        <end position="783"/>
    </location>
</feature>
<dbReference type="GO" id="GO:0003729">
    <property type="term" value="F:mRNA binding"/>
    <property type="evidence" value="ECO:0007669"/>
    <property type="project" value="TreeGrafter"/>
</dbReference>
<dbReference type="OMA" id="FTHRHAL"/>
<evidence type="ECO:0000256" key="1">
    <source>
        <dbReference type="ARBA" id="ARBA00004123"/>
    </source>
</evidence>
<reference evidence="9" key="1">
    <citation type="submission" date="2025-08" db="UniProtKB">
        <authorList>
            <consortium name="RefSeq"/>
        </authorList>
    </citation>
    <scope>IDENTIFICATION</scope>
</reference>
<dbReference type="Pfam" id="PF00076">
    <property type="entry name" value="RRM_1"/>
    <property type="match status" value="4"/>
</dbReference>
<dbReference type="InterPro" id="IPR035979">
    <property type="entry name" value="RBD_domain_sf"/>
</dbReference>
<accession>A0A9U8E5V8</accession>
<feature type="region of interest" description="Disordered" evidence="6">
    <location>
        <begin position="96"/>
        <end position="127"/>
    </location>
</feature>
<evidence type="ECO:0000256" key="6">
    <source>
        <dbReference type="SAM" id="MobiDB-lite"/>
    </source>
</evidence>
<dbReference type="AlphaFoldDB" id="A0A9U8E5V8"/>
<dbReference type="PANTHER" id="PTHR48039">
    <property type="entry name" value="RNA-BINDING MOTIF PROTEIN 14B"/>
    <property type="match status" value="1"/>
</dbReference>
<feature type="compositionally biased region" description="Basic and acidic residues" evidence="6">
    <location>
        <begin position="360"/>
        <end position="375"/>
    </location>
</feature>
<feature type="compositionally biased region" description="Basic residues" evidence="6">
    <location>
        <begin position="755"/>
        <end position="764"/>
    </location>
</feature>